<dbReference type="PANTHER" id="PTHR38009:SF1">
    <property type="entry name" value="CONSERVED HYPOTHETICAL PHAGE TAIL PROTEIN"/>
    <property type="match status" value="1"/>
</dbReference>
<dbReference type="EMBL" id="CP041186">
    <property type="protein sequence ID" value="QDG52255.1"/>
    <property type="molecule type" value="Genomic_DNA"/>
</dbReference>
<dbReference type="InterPro" id="IPR010667">
    <property type="entry name" value="Phage_T4_Gp19"/>
</dbReference>
<dbReference type="InterPro" id="IPR011747">
    <property type="entry name" value="CHP02241"/>
</dbReference>
<sequence length="146" mass="16313">MAVGERIDPYAQFSFIVRIDGVDVAGFTEASGFVAESDVIEYREGSDEHTMRKLPGLLKYNNISLKRGITNNDALWKWRKTTLDGQTQRRDGAIVLRDEAGNEVIAWSFRAGWIAKYEGATLDAKSSEVAVETIEIAHEGLDYEVL</sequence>
<dbReference type="OrthoDB" id="9799891at2"/>
<dbReference type="PANTHER" id="PTHR38009">
    <property type="entry name" value="CONSERVED HYPOTHETICAL PHAGE TAIL PROTEIN"/>
    <property type="match status" value="1"/>
</dbReference>
<dbReference type="Pfam" id="PF06841">
    <property type="entry name" value="Phage_T4_gp19"/>
    <property type="match status" value="1"/>
</dbReference>
<organism evidence="1 2">
    <name type="scientific">Persicimonas caeni</name>
    <dbReference type="NCBI Taxonomy" id="2292766"/>
    <lineage>
        <taxon>Bacteria</taxon>
        <taxon>Deltaproteobacteria</taxon>
        <taxon>Bradymonadales</taxon>
        <taxon>Bradymonadaceae</taxon>
        <taxon>Persicimonas</taxon>
    </lineage>
</organism>
<gene>
    <name evidence="1" type="ORF">FIV42_16365</name>
</gene>
<keyword evidence="2" id="KW-1185">Reference proteome</keyword>
<accession>A0A5B8Y8M0</accession>
<dbReference type="RefSeq" id="WP_141198727.1">
    <property type="nucleotide sequence ID" value="NZ_CP041186.1"/>
</dbReference>
<dbReference type="GO" id="GO:0005198">
    <property type="term" value="F:structural molecule activity"/>
    <property type="evidence" value="ECO:0007669"/>
    <property type="project" value="InterPro"/>
</dbReference>
<name>A0A4Y6PWX0_PERCE</name>
<evidence type="ECO:0000313" key="1">
    <source>
        <dbReference type="EMBL" id="QDG52255.1"/>
    </source>
</evidence>
<dbReference type="Proteomes" id="UP000315995">
    <property type="component" value="Chromosome"/>
</dbReference>
<evidence type="ECO:0000313" key="2">
    <source>
        <dbReference type="Proteomes" id="UP000315995"/>
    </source>
</evidence>
<protein>
    <submittedName>
        <fullName evidence="1">Phage tail protein</fullName>
    </submittedName>
</protein>
<accession>A0A4Y6PWX0</accession>
<dbReference type="NCBIfam" id="TIGR02241">
    <property type="entry name" value="conserved hypothetical phage tail region protein"/>
    <property type="match status" value="1"/>
</dbReference>
<dbReference type="AlphaFoldDB" id="A0A4Y6PWX0"/>
<reference evidence="1 2" key="1">
    <citation type="submission" date="2019-06" db="EMBL/GenBank/DDBJ databases">
        <title>Persicimonas caeni gen. nov., sp. nov., a predatory bacterium isolated from solar saltern.</title>
        <authorList>
            <person name="Wang S."/>
        </authorList>
    </citation>
    <scope>NUCLEOTIDE SEQUENCE [LARGE SCALE GENOMIC DNA]</scope>
    <source>
        <strain evidence="1 2">YN101</strain>
    </source>
</reference>
<proteinExistence type="predicted"/>